<proteinExistence type="predicted"/>
<organism evidence="1 2">
    <name type="scientific">Rhododendron griersonianum</name>
    <dbReference type="NCBI Taxonomy" id="479676"/>
    <lineage>
        <taxon>Eukaryota</taxon>
        <taxon>Viridiplantae</taxon>
        <taxon>Streptophyta</taxon>
        <taxon>Embryophyta</taxon>
        <taxon>Tracheophyta</taxon>
        <taxon>Spermatophyta</taxon>
        <taxon>Magnoliopsida</taxon>
        <taxon>eudicotyledons</taxon>
        <taxon>Gunneridae</taxon>
        <taxon>Pentapetalae</taxon>
        <taxon>asterids</taxon>
        <taxon>Ericales</taxon>
        <taxon>Ericaceae</taxon>
        <taxon>Ericoideae</taxon>
        <taxon>Rhodoreae</taxon>
        <taxon>Rhododendron</taxon>
    </lineage>
</organism>
<name>A0AAV6L2N0_9ERIC</name>
<comment type="caution">
    <text evidence="1">The sequence shown here is derived from an EMBL/GenBank/DDBJ whole genome shotgun (WGS) entry which is preliminary data.</text>
</comment>
<dbReference type="EMBL" id="JACTNZ010000003">
    <property type="protein sequence ID" value="KAG5559313.1"/>
    <property type="molecule type" value="Genomic_DNA"/>
</dbReference>
<sequence length="70" mass="8386">MDLWRTKKLTAFLRGYQATGSSCNPSQGSLLWWKSWCIHLVTLPTWRRLNREQVKLKYFVRVLVEQLVFT</sequence>
<keyword evidence="2" id="KW-1185">Reference proteome</keyword>
<dbReference type="EMBL" id="JACTNZ010000003">
    <property type="protein sequence ID" value="KAG5559314.1"/>
    <property type="molecule type" value="Genomic_DNA"/>
</dbReference>
<dbReference type="Proteomes" id="UP000823749">
    <property type="component" value="Chromosome 3"/>
</dbReference>
<gene>
    <name evidence="1" type="ORF">RHGRI_009002</name>
</gene>
<reference evidence="1" key="1">
    <citation type="submission" date="2020-08" db="EMBL/GenBank/DDBJ databases">
        <title>Plant Genome Project.</title>
        <authorList>
            <person name="Zhang R.-G."/>
        </authorList>
    </citation>
    <scope>NUCLEOTIDE SEQUENCE</scope>
    <source>
        <strain evidence="1">WSP0</strain>
        <tissue evidence="1">Leaf</tissue>
    </source>
</reference>
<protein>
    <submittedName>
        <fullName evidence="1">Uncharacterized protein</fullName>
    </submittedName>
</protein>
<evidence type="ECO:0000313" key="1">
    <source>
        <dbReference type="EMBL" id="KAG5559313.1"/>
    </source>
</evidence>
<accession>A0AAV6L2N0</accession>
<dbReference type="AlphaFoldDB" id="A0AAV6L2N0"/>
<evidence type="ECO:0000313" key="2">
    <source>
        <dbReference type="Proteomes" id="UP000823749"/>
    </source>
</evidence>